<dbReference type="Gene3D" id="2.30.30.90">
    <property type="match status" value="1"/>
</dbReference>
<dbReference type="SMART" id="SM00899">
    <property type="entry name" value="FeoA"/>
    <property type="match status" value="1"/>
</dbReference>
<evidence type="ECO:0000256" key="1">
    <source>
        <dbReference type="ARBA" id="ARBA00023004"/>
    </source>
</evidence>
<comment type="caution">
    <text evidence="3">The sequence shown here is derived from an EMBL/GenBank/DDBJ whole genome shotgun (WGS) entry which is preliminary data.</text>
</comment>
<reference evidence="3 4" key="1">
    <citation type="journal article" date="2022" name="Genome Biol. Evol.">
        <title>Host diet, physiology and behaviors set the stage for Lachnospiraceae cladogenesis.</title>
        <authorList>
            <person name="Vera-Ponce De Leon A."/>
            <person name="Schneider M."/>
            <person name="Jahnes B.C."/>
            <person name="Sadowski V."/>
            <person name="Camuy-Velez L.A."/>
            <person name="Duan J."/>
            <person name="Sabree Z.L."/>
        </authorList>
    </citation>
    <scope>NUCLEOTIDE SEQUENCE [LARGE SCALE GENOMIC DNA]</scope>
    <source>
        <strain evidence="3 4">PAL113</strain>
    </source>
</reference>
<organism evidence="3 4">
    <name type="scientific">Aequitasia blattaphilus</name>
    <dbReference type="NCBI Taxonomy" id="2949332"/>
    <lineage>
        <taxon>Bacteria</taxon>
        <taxon>Bacillati</taxon>
        <taxon>Bacillota</taxon>
        <taxon>Clostridia</taxon>
        <taxon>Lachnospirales</taxon>
        <taxon>Lachnospiraceae</taxon>
        <taxon>Aequitasia</taxon>
    </lineage>
</organism>
<gene>
    <name evidence="3" type="ORF">NK125_12375</name>
</gene>
<dbReference type="RefSeq" id="WP_262066989.1">
    <property type="nucleotide sequence ID" value="NZ_JAMXOD010000020.1"/>
</dbReference>
<evidence type="ECO:0000313" key="3">
    <source>
        <dbReference type="EMBL" id="MCP1103205.1"/>
    </source>
</evidence>
<dbReference type="EMBL" id="JAMZFW010000020">
    <property type="protein sequence ID" value="MCP1103205.1"/>
    <property type="molecule type" value="Genomic_DNA"/>
</dbReference>
<protein>
    <submittedName>
        <fullName evidence="3">Ferrous iron transport protein A</fullName>
    </submittedName>
</protein>
<dbReference type="InterPro" id="IPR007167">
    <property type="entry name" value="Fe-transptr_FeoA-like"/>
</dbReference>
<dbReference type="PANTHER" id="PTHR43151:SF1">
    <property type="entry name" value="SSR2333 PROTEIN"/>
    <property type="match status" value="1"/>
</dbReference>
<dbReference type="InterPro" id="IPR053184">
    <property type="entry name" value="FeoA-like"/>
</dbReference>
<dbReference type="Pfam" id="PF04023">
    <property type="entry name" value="FeoA"/>
    <property type="match status" value="1"/>
</dbReference>
<evidence type="ECO:0000313" key="4">
    <source>
        <dbReference type="Proteomes" id="UP001523566"/>
    </source>
</evidence>
<accession>A0ABT1EBI8</accession>
<name>A0ABT1EBI8_9FIRM</name>
<proteinExistence type="predicted"/>
<dbReference type="SUPFAM" id="SSF50037">
    <property type="entry name" value="C-terminal domain of transcriptional repressors"/>
    <property type="match status" value="1"/>
</dbReference>
<dbReference type="Proteomes" id="UP001523566">
    <property type="component" value="Unassembled WGS sequence"/>
</dbReference>
<sequence>MQKLNELKTGQQGTIASVQGDTRFLTRIISIGLTVGSRVEVLRNEKKMPLLLYGRDSMVALNRDESDNILVEVTV</sequence>
<keyword evidence="4" id="KW-1185">Reference proteome</keyword>
<dbReference type="PANTHER" id="PTHR43151">
    <property type="entry name" value="FEOA FAMILY PROTEIN"/>
    <property type="match status" value="1"/>
</dbReference>
<dbReference type="InterPro" id="IPR038157">
    <property type="entry name" value="FeoA_core_dom"/>
</dbReference>
<feature type="domain" description="Ferrous iron transporter FeoA-like" evidence="2">
    <location>
        <begin position="2"/>
        <end position="73"/>
    </location>
</feature>
<keyword evidence="1" id="KW-0408">Iron</keyword>
<dbReference type="InterPro" id="IPR008988">
    <property type="entry name" value="Transcriptional_repressor_C"/>
</dbReference>
<evidence type="ECO:0000259" key="2">
    <source>
        <dbReference type="SMART" id="SM00899"/>
    </source>
</evidence>